<dbReference type="InterPro" id="IPR021744">
    <property type="entry name" value="CbiG_N"/>
</dbReference>
<organism evidence="3 4">
    <name type="scientific">Peptostreptococcus equinus</name>
    <dbReference type="NCBI Taxonomy" id="3003601"/>
    <lineage>
        <taxon>Bacteria</taxon>
        <taxon>Bacillati</taxon>
        <taxon>Bacillota</taxon>
        <taxon>Clostridia</taxon>
        <taxon>Peptostreptococcales</taxon>
        <taxon>Peptostreptococcaceae</taxon>
        <taxon>Peptostreptococcus</taxon>
    </lineage>
</organism>
<dbReference type="Pfam" id="PF11760">
    <property type="entry name" value="CbiG_N"/>
    <property type="match status" value="1"/>
</dbReference>
<dbReference type="Pfam" id="PF01890">
    <property type="entry name" value="CbiG_C"/>
    <property type="match status" value="1"/>
</dbReference>
<dbReference type="Proteomes" id="UP001164187">
    <property type="component" value="Chromosome"/>
</dbReference>
<dbReference type="Gene3D" id="3.40.50.11220">
    <property type="match status" value="1"/>
</dbReference>
<name>A0ABY7JP07_9FIRM</name>
<evidence type="ECO:0000259" key="1">
    <source>
        <dbReference type="Pfam" id="PF01890"/>
    </source>
</evidence>
<feature type="domain" description="Cobalamin synthesis G N-terminal" evidence="2">
    <location>
        <begin position="50"/>
        <end position="127"/>
    </location>
</feature>
<dbReference type="EMBL" id="CP114052">
    <property type="protein sequence ID" value="WAW15099.1"/>
    <property type="molecule type" value="Genomic_DNA"/>
</dbReference>
<dbReference type="PANTHER" id="PTHR37477:SF1">
    <property type="entry name" value="COBALT-PRECORRIN-5A HYDROLASE"/>
    <property type="match status" value="1"/>
</dbReference>
<dbReference type="InterPro" id="IPR038029">
    <property type="entry name" value="GbiG_N_sf"/>
</dbReference>
<proteinExistence type="predicted"/>
<reference evidence="3" key="1">
    <citation type="submission" date="2022-12" db="EMBL/GenBank/DDBJ databases">
        <title>Peptostreptococcus.</title>
        <authorList>
            <person name="Lee S.H."/>
        </authorList>
    </citation>
    <scope>NUCLEOTIDE SEQUENCE</scope>
    <source>
        <strain evidence="3">CBA3647</strain>
    </source>
</reference>
<dbReference type="Gene3D" id="3.30.420.180">
    <property type="entry name" value="CobE/GbiG C-terminal domain"/>
    <property type="match status" value="1"/>
</dbReference>
<keyword evidence="4" id="KW-1185">Reference proteome</keyword>
<evidence type="ECO:0000259" key="2">
    <source>
        <dbReference type="Pfam" id="PF11760"/>
    </source>
</evidence>
<dbReference type="SUPFAM" id="SSF159664">
    <property type="entry name" value="CobE/GbiG C-terminal domain-like"/>
    <property type="match status" value="1"/>
</dbReference>
<feature type="domain" description="CobE/GbiG C-terminal" evidence="1">
    <location>
        <begin position="249"/>
        <end position="364"/>
    </location>
</feature>
<accession>A0ABY7JP07</accession>
<protein>
    <submittedName>
        <fullName evidence="3">Cobalamin biosynthesis protein</fullName>
    </submittedName>
</protein>
<gene>
    <name evidence="3" type="ORF">O0R46_01230</name>
</gene>
<dbReference type="RefSeq" id="WP_269311792.1">
    <property type="nucleotide sequence ID" value="NZ_CP114052.1"/>
</dbReference>
<dbReference type="SUPFAM" id="SSF159672">
    <property type="entry name" value="CbiG N-terminal domain-like"/>
    <property type="match status" value="1"/>
</dbReference>
<evidence type="ECO:0000313" key="3">
    <source>
        <dbReference type="EMBL" id="WAW15099.1"/>
    </source>
</evidence>
<evidence type="ECO:0000313" key="4">
    <source>
        <dbReference type="Proteomes" id="UP001164187"/>
    </source>
</evidence>
<dbReference type="InterPro" id="IPR002750">
    <property type="entry name" value="CobE/GbiG_C"/>
</dbReference>
<dbReference type="InterPro" id="IPR036518">
    <property type="entry name" value="CobE/GbiG_C_sf"/>
</dbReference>
<dbReference type="InterPro" id="IPR052553">
    <property type="entry name" value="CbiG_hydrolase"/>
</dbReference>
<sequence>MLARIIYLTDQSKSMAKIIKEKCRNKISIFFSDVEFEIIDYKTFKSSDKKYFLESDFLLFIMASGIVVRSIANLLDNKLSDPAILVMDEKANNIISLLSGHIGGANYLCRKISHIMGSNPVITTSTDVNSKGAFDSIIRNLNADIDKINKDENFRDLSLQINSLLLKSEQIDLLIDREYYDILIKIDKNIFNGFNLIESLESSTSKILLYISESYNSKEKLESYIVKNKNKNVDNISEKILYIVPRLNVLGVGCRKNKESADFENILISYLKEMDINPNSISYIGSIDIKSREKCIIDFSKKYNIEKKFFTKEQISSVDYKYEKSDFVKNTVGVYSVAQPVCDLLSNSNIIGNNIKTNGVSFCLGRIK</sequence>
<dbReference type="PANTHER" id="PTHR37477">
    <property type="entry name" value="COBALT-PRECORRIN-5A HYDROLASE"/>
    <property type="match status" value="1"/>
</dbReference>